<dbReference type="PRINTS" id="PR00465">
    <property type="entry name" value="EP450IV"/>
</dbReference>
<sequence>MLHILLVSALAAYVTKQATSYSLLPLIAAFFFLGAFSYYFVWRILVFPRYISKLRAIPGPEGHWFFGEMRQILKEDTGVPHLRWIQDHPEAPLIRYTGLFHQERILLVSSKAHMHVLQQATSFPKPPDISEGLRRILGAKGILFMEGDVHKRQRKQMNPAFAHSHLRSIVPIFLEKANNLIKLWQAGGEIEVLSGLSRATLDIIGSAGFGYEIDSLIGSSKNALADAYSDMFDTKKQSRMLAVLVFYVPFVRKIPVRRHREVDADTAVIARISKELVQNKVQRAQTGQDVGNDILGLLVSDNIRKEKQGDPEDPPMTEEEMSDQTMTLLAAGHETTSAGTTWALLALAEHPEVQSRLRQELQEARDASEEWTFERIESLRYMNNVVKEVLRFYPPVPMTRRQAMEDAVIEGYSIPKGTNIFICAAAINKNPHVWGYDAHLFNPDRYDNLPAAVTNYSTETFLHGTRSCIGQRFATVEMKCLLMRILLAFEVKTKPGYEVKVQASITSRPKGGLPLILTPLEKA</sequence>
<comment type="similarity">
    <text evidence="2">Belongs to the cytochrome P450 family.</text>
</comment>
<dbReference type="EMBL" id="MCFI01000016">
    <property type="protein sequence ID" value="ORY79092.1"/>
    <property type="molecule type" value="Genomic_DNA"/>
</dbReference>
<proteinExistence type="inferred from homology"/>
<dbReference type="InterPro" id="IPR036396">
    <property type="entry name" value="Cyt_P450_sf"/>
</dbReference>
<dbReference type="GO" id="GO:0004497">
    <property type="term" value="F:monooxygenase activity"/>
    <property type="evidence" value="ECO:0007669"/>
    <property type="project" value="InterPro"/>
</dbReference>
<comment type="cofactor">
    <cofactor evidence="1 5">
        <name>heme</name>
        <dbReference type="ChEBI" id="CHEBI:30413"/>
    </cofactor>
</comment>
<dbReference type="RefSeq" id="XP_040723724.1">
    <property type="nucleotide sequence ID" value="XM_040867967.1"/>
</dbReference>
<evidence type="ECO:0000313" key="8">
    <source>
        <dbReference type="Proteomes" id="UP000193685"/>
    </source>
</evidence>
<dbReference type="Gene3D" id="1.10.630.10">
    <property type="entry name" value="Cytochrome P450"/>
    <property type="match status" value="1"/>
</dbReference>
<dbReference type="PANTHER" id="PTHR24305:SF166">
    <property type="entry name" value="CYTOCHROME P450 12A4, MITOCHONDRIAL-RELATED"/>
    <property type="match status" value="1"/>
</dbReference>
<dbReference type="Pfam" id="PF00067">
    <property type="entry name" value="p450"/>
    <property type="match status" value="1"/>
</dbReference>
<keyword evidence="4 5" id="KW-0408">Iron</keyword>
<evidence type="ECO:0000313" key="7">
    <source>
        <dbReference type="EMBL" id="ORY79092.1"/>
    </source>
</evidence>
<dbReference type="OrthoDB" id="1470350at2759"/>
<dbReference type="Proteomes" id="UP000193685">
    <property type="component" value="Unassembled WGS sequence"/>
</dbReference>
<dbReference type="PRINTS" id="PR00385">
    <property type="entry name" value="P450"/>
</dbReference>
<dbReference type="InterPro" id="IPR001128">
    <property type="entry name" value="Cyt_P450"/>
</dbReference>
<keyword evidence="3 5" id="KW-0479">Metal-binding</keyword>
<gene>
    <name evidence="7" type="ORF">BCR37DRAFT_349945</name>
</gene>
<keyword evidence="8" id="KW-1185">Reference proteome</keyword>
<dbReference type="GO" id="GO:0005506">
    <property type="term" value="F:iron ion binding"/>
    <property type="evidence" value="ECO:0007669"/>
    <property type="project" value="InterPro"/>
</dbReference>
<evidence type="ECO:0000256" key="1">
    <source>
        <dbReference type="ARBA" id="ARBA00001971"/>
    </source>
</evidence>
<dbReference type="InterPro" id="IPR050121">
    <property type="entry name" value="Cytochrome_P450_monoxygenase"/>
</dbReference>
<reference evidence="7 8" key="1">
    <citation type="submission" date="2016-07" db="EMBL/GenBank/DDBJ databases">
        <title>Pervasive Adenine N6-methylation of Active Genes in Fungi.</title>
        <authorList>
            <consortium name="DOE Joint Genome Institute"/>
            <person name="Mondo S.J."/>
            <person name="Dannebaum R.O."/>
            <person name="Kuo R.C."/>
            <person name="Labutti K."/>
            <person name="Haridas S."/>
            <person name="Kuo A."/>
            <person name="Salamov A."/>
            <person name="Ahrendt S.R."/>
            <person name="Lipzen A."/>
            <person name="Sullivan W."/>
            <person name="Andreopoulos W.B."/>
            <person name="Clum A."/>
            <person name="Lindquist E."/>
            <person name="Daum C."/>
            <person name="Ramamoorthy G.K."/>
            <person name="Gryganskyi A."/>
            <person name="Culley D."/>
            <person name="Magnuson J.K."/>
            <person name="James T.Y."/>
            <person name="O'Malley M.A."/>
            <person name="Stajich J.E."/>
            <person name="Spatafora J.W."/>
            <person name="Visel A."/>
            <person name="Grigoriev I.V."/>
        </authorList>
    </citation>
    <scope>NUCLEOTIDE SEQUENCE [LARGE SCALE GENOMIC DNA]</scope>
    <source>
        <strain evidence="7 8">12-1054</strain>
    </source>
</reference>
<keyword evidence="6" id="KW-0472">Membrane</keyword>
<name>A0A1Y2F5C7_PROLT</name>
<feature type="transmembrane region" description="Helical" evidence="6">
    <location>
        <begin position="26"/>
        <end position="45"/>
    </location>
</feature>
<feature type="binding site" description="axial binding residue" evidence="5">
    <location>
        <position position="468"/>
    </location>
    <ligand>
        <name>heme</name>
        <dbReference type="ChEBI" id="CHEBI:30413"/>
    </ligand>
    <ligandPart>
        <name>Fe</name>
        <dbReference type="ChEBI" id="CHEBI:18248"/>
    </ligandPart>
</feature>
<dbReference type="GO" id="GO:0016705">
    <property type="term" value="F:oxidoreductase activity, acting on paired donors, with incorporation or reduction of molecular oxygen"/>
    <property type="evidence" value="ECO:0007669"/>
    <property type="project" value="InterPro"/>
</dbReference>
<evidence type="ECO:0000256" key="3">
    <source>
        <dbReference type="ARBA" id="ARBA00022723"/>
    </source>
</evidence>
<evidence type="ECO:0000256" key="2">
    <source>
        <dbReference type="ARBA" id="ARBA00010617"/>
    </source>
</evidence>
<protein>
    <submittedName>
        <fullName evidence="7">Cytochrome P450</fullName>
    </submittedName>
</protein>
<dbReference type="InterPro" id="IPR002403">
    <property type="entry name" value="Cyt_P450_E_grp-IV"/>
</dbReference>
<evidence type="ECO:0000256" key="5">
    <source>
        <dbReference type="PIRSR" id="PIRSR602403-1"/>
    </source>
</evidence>
<dbReference type="AlphaFoldDB" id="A0A1Y2F5C7"/>
<comment type="caution">
    <text evidence="7">The sequence shown here is derived from an EMBL/GenBank/DDBJ whole genome shotgun (WGS) entry which is preliminary data.</text>
</comment>
<dbReference type="PANTHER" id="PTHR24305">
    <property type="entry name" value="CYTOCHROME P450"/>
    <property type="match status" value="1"/>
</dbReference>
<keyword evidence="6" id="KW-0812">Transmembrane</keyword>
<keyword evidence="5" id="KW-0349">Heme</keyword>
<keyword evidence="6" id="KW-1133">Transmembrane helix</keyword>
<evidence type="ECO:0000256" key="6">
    <source>
        <dbReference type="SAM" id="Phobius"/>
    </source>
</evidence>
<organism evidence="7 8">
    <name type="scientific">Protomyces lactucae-debilis</name>
    <dbReference type="NCBI Taxonomy" id="2754530"/>
    <lineage>
        <taxon>Eukaryota</taxon>
        <taxon>Fungi</taxon>
        <taxon>Dikarya</taxon>
        <taxon>Ascomycota</taxon>
        <taxon>Taphrinomycotina</taxon>
        <taxon>Taphrinomycetes</taxon>
        <taxon>Taphrinales</taxon>
        <taxon>Protomycetaceae</taxon>
        <taxon>Protomyces</taxon>
    </lineage>
</organism>
<dbReference type="CDD" id="cd11069">
    <property type="entry name" value="CYP_FUM15-like"/>
    <property type="match status" value="1"/>
</dbReference>
<evidence type="ECO:0000256" key="4">
    <source>
        <dbReference type="ARBA" id="ARBA00023004"/>
    </source>
</evidence>
<dbReference type="GeneID" id="63784566"/>
<dbReference type="STRING" id="56484.A0A1Y2F5C7"/>
<accession>A0A1Y2F5C7</accession>
<dbReference type="SUPFAM" id="SSF48264">
    <property type="entry name" value="Cytochrome P450"/>
    <property type="match status" value="1"/>
</dbReference>
<dbReference type="GO" id="GO:0020037">
    <property type="term" value="F:heme binding"/>
    <property type="evidence" value="ECO:0007669"/>
    <property type="project" value="InterPro"/>
</dbReference>
<dbReference type="OMA" id="LRWAWRI"/>